<protein>
    <submittedName>
        <fullName evidence="1">Uncharacterized protein</fullName>
    </submittedName>
</protein>
<name>A0ACC2XJW8_9TREE</name>
<sequence length="243" mass="25590">MLNLQDPLNPTPPHETTSNTSSTSSSSSENESPILPSSTYSHLICSSCIVSNPLLTRYAGTEGWMMVVPSLSPSPRDEEQTTTMEWKDKWRVIGRREDISVDGVKHELVEQDKAVGEKRKGLSSPSSPSPSSLYNPAAKRTKIVVDSSSGPPSTTTDSPNTPAAVAAVPVSVCTAPPPNPTAQAIIHALLVTGTNPVSSTTAAASLKTNVEVEAGVGVKGDVFLQEGARESICTCPRVSRVSH</sequence>
<accession>A0ACC2XJW8</accession>
<gene>
    <name evidence="1" type="ORF">QFC24_003432</name>
</gene>
<keyword evidence="2" id="KW-1185">Reference proteome</keyword>
<dbReference type="EMBL" id="JASBWV010000011">
    <property type="protein sequence ID" value="KAJ9123661.1"/>
    <property type="molecule type" value="Genomic_DNA"/>
</dbReference>
<proteinExistence type="predicted"/>
<evidence type="ECO:0000313" key="2">
    <source>
        <dbReference type="Proteomes" id="UP001234202"/>
    </source>
</evidence>
<comment type="caution">
    <text evidence="1">The sequence shown here is derived from an EMBL/GenBank/DDBJ whole genome shotgun (WGS) entry which is preliminary data.</text>
</comment>
<reference evidence="1" key="1">
    <citation type="submission" date="2023-04" db="EMBL/GenBank/DDBJ databases">
        <title>Draft Genome sequencing of Naganishia species isolated from polar environments using Oxford Nanopore Technology.</title>
        <authorList>
            <person name="Leo P."/>
            <person name="Venkateswaran K."/>
        </authorList>
    </citation>
    <scope>NUCLEOTIDE SEQUENCE</scope>
    <source>
        <strain evidence="1">DBVPG 5303</strain>
    </source>
</reference>
<organism evidence="1 2">
    <name type="scientific">Naganishia onofrii</name>
    <dbReference type="NCBI Taxonomy" id="1851511"/>
    <lineage>
        <taxon>Eukaryota</taxon>
        <taxon>Fungi</taxon>
        <taxon>Dikarya</taxon>
        <taxon>Basidiomycota</taxon>
        <taxon>Agaricomycotina</taxon>
        <taxon>Tremellomycetes</taxon>
        <taxon>Filobasidiales</taxon>
        <taxon>Filobasidiaceae</taxon>
        <taxon>Naganishia</taxon>
    </lineage>
</organism>
<evidence type="ECO:0000313" key="1">
    <source>
        <dbReference type="EMBL" id="KAJ9123661.1"/>
    </source>
</evidence>
<dbReference type="Proteomes" id="UP001234202">
    <property type="component" value="Unassembled WGS sequence"/>
</dbReference>